<dbReference type="Proteomes" id="UP000805649">
    <property type="component" value="Unassembled WGS sequence"/>
</dbReference>
<evidence type="ECO:0000313" key="2">
    <source>
        <dbReference type="Proteomes" id="UP000805649"/>
    </source>
</evidence>
<reference evidence="1 2" key="1">
    <citation type="journal article" date="2020" name="Phytopathology">
        <title>Genome Sequence Resources of Colletotrichum truncatum, C. plurivorum, C. musicola, and C. sojae: Four Species Pathogenic to Soybean (Glycine max).</title>
        <authorList>
            <person name="Rogerio F."/>
            <person name="Boufleur T.R."/>
            <person name="Ciampi-Guillardi M."/>
            <person name="Sukno S.A."/>
            <person name="Thon M.R."/>
            <person name="Massola Junior N.S."/>
            <person name="Baroncelli R."/>
        </authorList>
    </citation>
    <scope>NUCLEOTIDE SEQUENCE [LARGE SCALE GENOMIC DNA]</scope>
    <source>
        <strain evidence="1 2">CMES1059</strain>
    </source>
</reference>
<evidence type="ECO:0000313" key="1">
    <source>
        <dbReference type="EMBL" id="KAL0932018.1"/>
    </source>
</evidence>
<dbReference type="EMBL" id="VUJX02000009">
    <property type="protein sequence ID" value="KAL0932018.1"/>
    <property type="molecule type" value="Genomic_DNA"/>
</dbReference>
<proteinExistence type="predicted"/>
<gene>
    <name evidence="1" type="ORF">CTRU02_212971</name>
</gene>
<comment type="caution">
    <text evidence="1">The sequence shown here is derived from an EMBL/GenBank/DDBJ whole genome shotgun (WGS) entry which is preliminary data.</text>
</comment>
<sequence>MEIAKKKGVTPSQLTLSWLLARGNNIFPNPGTTQLARLEENMAGLDIGLKQDEIRKLRDACENADVRGARYAEGTMTTFADTPAL</sequence>
<organism evidence="1 2">
    <name type="scientific">Colletotrichum truncatum</name>
    <name type="common">Anthracnose fungus</name>
    <name type="synonym">Colletotrichum capsici</name>
    <dbReference type="NCBI Taxonomy" id="5467"/>
    <lineage>
        <taxon>Eukaryota</taxon>
        <taxon>Fungi</taxon>
        <taxon>Dikarya</taxon>
        <taxon>Ascomycota</taxon>
        <taxon>Pezizomycotina</taxon>
        <taxon>Sordariomycetes</taxon>
        <taxon>Hypocreomycetidae</taxon>
        <taxon>Glomerellales</taxon>
        <taxon>Glomerellaceae</taxon>
        <taxon>Colletotrichum</taxon>
        <taxon>Colletotrichum truncatum species complex</taxon>
    </lineage>
</organism>
<keyword evidence="2" id="KW-1185">Reference proteome</keyword>
<name>A0ACC3YJD9_COLTU</name>
<accession>A0ACC3YJD9</accession>
<protein>
    <submittedName>
        <fullName evidence="1">Aldo/keto reductase</fullName>
    </submittedName>
</protein>